<protein>
    <submittedName>
        <fullName evidence="1">Uncharacterized protein</fullName>
    </submittedName>
</protein>
<organism evidence="1">
    <name type="scientific">Anguilla anguilla</name>
    <name type="common">European freshwater eel</name>
    <name type="synonym">Muraena anguilla</name>
    <dbReference type="NCBI Taxonomy" id="7936"/>
    <lineage>
        <taxon>Eukaryota</taxon>
        <taxon>Metazoa</taxon>
        <taxon>Chordata</taxon>
        <taxon>Craniata</taxon>
        <taxon>Vertebrata</taxon>
        <taxon>Euteleostomi</taxon>
        <taxon>Actinopterygii</taxon>
        <taxon>Neopterygii</taxon>
        <taxon>Teleostei</taxon>
        <taxon>Anguilliformes</taxon>
        <taxon>Anguillidae</taxon>
        <taxon>Anguilla</taxon>
    </lineage>
</organism>
<accession>A0A0E9S5E4</accession>
<evidence type="ECO:0000313" key="1">
    <source>
        <dbReference type="EMBL" id="JAH35738.1"/>
    </source>
</evidence>
<dbReference type="EMBL" id="GBXM01072839">
    <property type="protein sequence ID" value="JAH35738.1"/>
    <property type="molecule type" value="Transcribed_RNA"/>
</dbReference>
<dbReference type="AlphaFoldDB" id="A0A0E9S5E4"/>
<reference evidence="1" key="2">
    <citation type="journal article" date="2015" name="Fish Shellfish Immunol.">
        <title>Early steps in the European eel (Anguilla anguilla)-Vibrio vulnificus interaction in the gills: Role of the RtxA13 toxin.</title>
        <authorList>
            <person name="Callol A."/>
            <person name="Pajuelo D."/>
            <person name="Ebbesson L."/>
            <person name="Teles M."/>
            <person name="MacKenzie S."/>
            <person name="Amaro C."/>
        </authorList>
    </citation>
    <scope>NUCLEOTIDE SEQUENCE</scope>
</reference>
<sequence length="33" mass="3311">MISDETHISLTVASLGLVSPSAGEGVLINRGSV</sequence>
<proteinExistence type="predicted"/>
<name>A0A0E9S5E4_ANGAN</name>
<reference evidence="1" key="1">
    <citation type="submission" date="2014-11" db="EMBL/GenBank/DDBJ databases">
        <authorList>
            <person name="Amaro Gonzalez C."/>
        </authorList>
    </citation>
    <scope>NUCLEOTIDE SEQUENCE</scope>
</reference>